<evidence type="ECO:0000256" key="4">
    <source>
        <dbReference type="ARBA" id="ARBA00022475"/>
    </source>
</evidence>
<feature type="transmembrane region" description="Helical" evidence="8">
    <location>
        <begin position="163"/>
        <end position="183"/>
    </location>
</feature>
<feature type="transmembrane region" description="Helical" evidence="8">
    <location>
        <begin position="304"/>
        <end position="321"/>
    </location>
</feature>
<reference evidence="10" key="1">
    <citation type="submission" date="2023-07" db="EMBL/GenBank/DDBJ databases">
        <title>Genome content predicts the carbon catabolic preferences of heterotrophic bacteria.</title>
        <authorList>
            <person name="Gralka M."/>
        </authorList>
    </citation>
    <scope>NUCLEOTIDE SEQUENCE</scope>
    <source>
        <strain evidence="10">I2M16</strain>
    </source>
</reference>
<dbReference type="GO" id="GO:1990961">
    <property type="term" value="P:xenobiotic detoxification by transmembrane export across the plasma membrane"/>
    <property type="evidence" value="ECO:0007669"/>
    <property type="project" value="InterPro"/>
</dbReference>
<comment type="subcellular location">
    <subcellularLocation>
        <location evidence="8">Cell inner membrane</location>
        <topology evidence="8">Multi-pass membrane protein</topology>
    </subcellularLocation>
    <subcellularLocation>
        <location evidence="1">Cell membrane</location>
        <topology evidence="1">Multi-pass membrane protein</topology>
    </subcellularLocation>
</comment>
<dbReference type="InterPro" id="IPR004812">
    <property type="entry name" value="Efflux_drug-R_Bcr/CmlA"/>
</dbReference>
<feature type="transmembrane region" description="Helical" evidence="8">
    <location>
        <begin position="277"/>
        <end position="298"/>
    </location>
</feature>
<organism evidence="10 11">
    <name type="scientific">Neptunomonas phycophila</name>
    <dbReference type="NCBI Taxonomy" id="1572645"/>
    <lineage>
        <taxon>Bacteria</taxon>
        <taxon>Pseudomonadati</taxon>
        <taxon>Pseudomonadota</taxon>
        <taxon>Gammaproteobacteria</taxon>
        <taxon>Oceanospirillales</taxon>
        <taxon>Oceanospirillaceae</taxon>
        <taxon>Neptunomonas</taxon>
    </lineage>
</organism>
<evidence type="ECO:0000313" key="11">
    <source>
        <dbReference type="Proteomes" id="UP001169862"/>
    </source>
</evidence>
<dbReference type="CDD" id="cd17320">
    <property type="entry name" value="MFS_MdfA_MDR_like"/>
    <property type="match status" value="1"/>
</dbReference>
<evidence type="ECO:0000256" key="6">
    <source>
        <dbReference type="ARBA" id="ARBA00022989"/>
    </source>
</evidence>
<dbReference type="PANTHER" id="PTHR23502:SF132">
    <property type="entry name" value="POLYAMINE TRANSPORTER 2-RELATED"/>
    <property type="match status" value="1"/>
</dbReference>
<dbReference type="NCBIfam" id="TIGR00710">
    <property type="entry name" value="efflux_Bcr_CflA"/>
    <property type="match status" value="1"/>
</dbReference>
<evidence type="ECO:0000256" key="1">
    <source>
        <dbReference type="ARBA" id="ARBA00004651"/>
    </source>
</evidence>
<dbReference type="RefSeq" id="WP_215150239.1">
    <property type="nucleotide sequence ID" value="NZ_JAHHDZ010000001.1"/>
</dbReference>
<evidence type="ECO:0000256" key="7">
    <source>
        <dbReference type="ARBA" id="ARBA00023136"/>
    </source>
</evidence>
<feature type="transmembrane region" description="Helical" evidence="8">
    <location>
        <begin position="44"/>
        <end position="65"/>
    </location>
</feature>
<dbReference type="SUPFAM" id="SSF103473">
    <property type="entry name" value="MFS general substrate transporter"/>
    <property type="match status" value="1"/>
</dbReference>
<evidence type="ECO:0000256" key="2">
    <source>
        <dbReference type="ARBA" id="ARBA00006236"/>
    </source>
</evidence>
<evidence type="ECO:0000313" key="10">
    <source>
        <dbReference type="EMBL" id="MDO6454451.1"/>
    </source>
</evidence>
<dbReference type="AlphaFoldDB" id="A0AAW7XJ57"/>
<dbReference type="PANTHER" id="PTHR23502">
    <property type="entry name" value="MAJOR FACILITATOR SUPERFAMILY"/>
    <property type="match status" value="1"/>
</dbReference>
<dbReference type="InterPro" id="IPR011701">
    <property type="entry name" value="MFS"/>
</dbReference>
<feature type="transmembrane region" description="Helical" evidence="8">
    <location>
        <begin position="103"/>
        <end position="123"/>
    </location>
</feature>
<proteinExistence type="inferred from homology"/>
<dbReference type="InterPro" id="IPR005829">
    <property type="entry name" value="Sugar_transporter_CS"/>
</dbReference>
<feature type="transmembrane region" description="Helical" evidence="8">
    <location>
        <begin position="211"/>
        <end position="229"/>
    </location>
</feature>
<feature type="transmembrane region" description="Helical" evidence="8">
    <location>
        <begin position="342"/>
        <end position="362"/>
    </location>
</feature>
<feature type="transmembrane region" description="Helical" evidence="8">
    <location>
        <begin position="77"/>
        <end position="97"/>
    </location>
</feature>
<dbReference type="Pfam" id="PF07690">
    <property type="entry name" value="MFS_1"/>
    <property type="match status" value="1"/>
</dbReference>
<keyword evidence="3 8" id="KW-0813">Transport</keyword>
<dbReference type="PROSITE" id="PS00216">
    <property type="entry name" value="SUGAR_TRANSPORT_1"/>
    <property type="match status" value="1"/>
</dbReference>
<keyword evidence="5 8" id="KW-0812">Transmembrane</keyword>
<comment type="caution">
    <text evidence="10">The sequence shown here is derived from an EMBL/GenBank/DDBJ whole genome shotgun (WGS) entry which is preliminary data.</text>
</comment>
<sequence>MHTTPSHIPGLIFILASLTGMAPLAIDAYLPAIPTIANSIGSNIHAVELSISIFLGGFGLGQLIGGPFSDHFGRRKATFTGLSIFFIGSLGICFIQSVEMLWFARFIQAIGGGIAVVNSNAIIRDMSSGRESARNLSNMALILMLAPLLAPVIGTLILKFSGWRAIFVFLLAYALLLITLFYFKMPETRVRHSQKISIIKRYWMVISHRQALAYVFSLASAQGALFAFITGSPSVYMEFFKLPETIYPIYFGVNILALIAANRINNRLLRKTSPHSLLTFGQLAQCVATAILFLYVILFNDLSSYIFAALMMLILSCHGFIMSNGMSSMIEFFPTNSATATALSGACGFTTGAVTGSLVGIFGDGTPLPMAVVLLGCALTGITLRTLLQRGTKEPLTAS</sequence>
<keyword evidence="7 8" id="KW-0472">Membrane</keyword>
<dbReference type="PROSITE" id="PS50850">
    <property type="entry name" value="MFS"/>
    <property type="match status" value="1"/>
</dbReference>
<comment type="similarity">
    <text evidence="2 8">Belongs to the major facilitator superfamily. Bcr/CmlA family.</text>
</comment>
<accession>A0AAW7XJ57</accession>
<feature type="transmembrane region" description="Helical" evidence="8">
    <location>
        <begin position="135"/>
        <end position="157"/>
    </location>
</feature>
<keyword evidence="6 8" id="KW-1133">Transmembrane helix</keyword>
<dbReference type="Proteomes" id="UP001169862">
    <property type="component" value="Unassembled WGS sequence"/>
</dbReference>
<name>A0AAW7XJ57_9GAMM</name>
<dbReference type="GO" id="GO:0005886">
    <property type="term" value="C:plasma membrane"/>
    <property type="evidence" value="ECO:0007669"/>
    <property type="project" value="UniProtKB-SubCell"/>
</dbReference>
<evidence type="ECO:0000256" key="5">
    <source>
        <dbReference type="ARBA" id="ARBA00022692"/>
    </source>
</evidence>
<feature type="domain" description="Major facilitator superfamily (MFS) profile" evidence="9">
    <location>
        <begin position="8"/>
        <end position="393"/>
    </location>
</feature>
<evidence type="ECO:0000256" key="8">
    <source>
        <dbReference type="RuleBase" id="RU365088"/>
    </source>
</evidence>
<feature type="transmembrane region" description="Helical" evidence="8">
    <location>
        <begin position="249"/>
        <end position="265"/>
    </location>
</feature>
<evidence type="ECO:0000256" key="3">
    <source>
        <dbReference type="ARBA" id="ARBA00022448"/>
    </source>
</evidence>
<dbReference type="EMBL" id="JAUOPG010000008">
    <property type="protein sequence ID" value="MDO6454451.1"/>
    <property type="molecule type" value="Genomic_DNA"/>
</dbReference>
<dbReference type="GO" id="GO:0042910">
    <property type="term" value="F:xenobiotic transmembrane transporter activity"/>
    <property type="evidence" value="ECO:0007669"/>
    <property type="project" value="InterPro"/>
</dbReference>
<dbReference type="InterPro" id="IPR036259">
    <property type="entry name" value="MFS_trans_sf"/>
</dbReference>
<feature type="transmembrane region" description="Helical" evidence="8">
    <location>
        <begin position="12"/>
        <end position="32"/>
    </location>
</feature>
<feature type="transmembrane region" description="Helical" evidence="8">
    <location>
        <begin position="368"/>
        <end position="388"/>
    </location>
</feature>
<evidence type="ECO:0000259" key="9">
    <source>
        <dbReference type="PROSITE" id="PS50850"/>
    </source>
</evidence>
<protein>
    <recommendedName>
        <fullName evidence="8">Bcr/CflA family efflux transporter</fullName>
    </recommendedName>
</protein>
<keyword evidence="8" id="KW-0997">Cell inner membrane</keyword>
<dbReference type="Gene3D" id="1.20.1720.10">
    <property type="entry name" value="Multidrug resistance protein D"/>
    <property type="match status" value="1"/>
</dbReference>
<keyword evidence="4" id="KW-1003">Cell membrane</keyword>
<dbReference type="InterPro" id="IPR020846">
    <property type="entry name" value="MFS_dom"/>
</dbReference>
<gene>
    <name evidence="10" type="ORF">Q4490_12825</name>
</gene>